<organism evidence="1 2">
    <name type="scientific">Shewanella algae</name>
    <dbReference type="NCBI Taxonomy" id="38313"/>
    <lineage>
        <taxon>Bacteria</taxon>
        <taxon>Pseudomonadati</taxon>
        <taxon>Pseudomonadota</taxon>
        <taxon>Gammaproteobacteria</taxon>
        <taxon>Alteromonadales</taxon>
        <taxon>Shewanellaceae</taxon>
        <taxon>Shewanella</taxon>
    </lineage>
</organism>
<dbReference type="InterPro" id="IPR000182">
    <property type="entry name" value="GNAT_dom"/>
</dbReference>
<dbReference type="PANTHER" id="PTHR43792">
    <property type="entry name" value="GNAT FAMILY, PUTATIVE (AFU_ORTHOLOGUE AFUA_3G00765)-RELATED-RELATED"/>
    <property type="match status" value="1"/>
</dbReference>
<dbReference type="SUPFAM" id="SSF55729">
    <property type="entry name" value="Acyl-CoA N-acyltransferases (Nat)"/>
    <property type="match status" value="1"/>
</dbReference>
<reference evidence="1" key="1">
    <citation type="submission" date="2021-05" db="EMBL/GenBank/DDBJ databases">
        <title>Molecular characterization for Shewanella algae harboring chromosomal blaOXA-55-like strains isolated from clinical and environment sample.</title>
        <authorList>
            <person name="Ohama Y."/>
            <person name="Aoki K."/>
            <person name="Harada S."/>
            <person name="Moriya K."/>
            <person name="Ishii Y."/>
            <person name="Tateda K."/>
        </authorList>
    </citation>
    <scope>NUCLEOTIDE SEQUENCE</scope>
    <source>
        <strain evidence="1">TUM17379</strain>
    </source>
</reference>
<dbReference type="InterPro" id="IPR051531">
    <property type="entry name" value="N-acetyltransferase"/>
</dbReference>
<dbReference type="InterPro" id="IPR016181">
    <property type="entry name" value="Acyl_CoA_acyltransferase"/>
</dbReference>
<dbReference type="GO" id="GO:0016747">
    <property type="term" value="F:acyltransferase activity, transferring groups other than amino-acyl groups"/>
    <property type="evidence" value="ECO:0007669"/>
    <property type="project" value="InterPro"/>
</dbReference>
<dbReference type="GeneID" id="93810293"/>
<dbReference type="Pfam" id="PF13302">
    <property type="entry name" value="Acetyltransf_3"/>
    <property type="match status" value="1"/>
</dbReference>
<dbReference type="Proteomes" id="UP000825078">
    <property type="component" value="Chromosome"/>
</dbReference>
<sequence>MDILIETPRLLMREFCLDDVDAVFEFSTNPDVMRYTGDVGTVNTKKDAENLIVNCWQAEYKKYGYSRYALIHKEDDKVIGFCGVKYEPDLNCPDIGYRMLPEYWGNGLATEAVKATLEYAKNTLGLTKVIGEVLVEHPASGNVLLKSGLRKVDTYEKDGFILNRYE</sequence>
<dbReference type="CDD" id="cd04301">
    <property type="entry name" value="NAT_SF"/>
    <property type="match status" value="1"/>
</dbReference>
<dbReference type="RefSeq" id="WP_025011715.1">
    <property type="nucleotide sequence ID" value="NZ_AP024610.1"/>
</dbReference>
<proteinExistence type="predicted"/>
<gene>
    <name evidence="1" type="ORF">TUM17379_31670</name>
</gene>
<dbReference type="PROSITE" id="PS51186">
    <property type="entry name" value="GNAT"/>
    <property type="match status" value="1"/>
</dbReference>
<dbReference type="Gene3D" id="3.40.630.30">
    <property type="match status" value="1"/>
</dbReference>
<accession>A0A5N5U0U4</accession>
<dbReference type="EMBL" id="AP024613">
    <property type="protein sequence ID" value="BCV46149.1"/>
    <property type="molecule type" value="Genomic_DNA"/>
</dbReference>
<dbReference type="PANTHER" id="PTHR43792:SF1">
    <property type="entry name" value="N-ACETYLTRANSFERASE DOMAIN-CONTAINING PROTEIN"/>
    <property type="match status" value="1"/>
</dbReference>
<evidence type="ECO:0000313" key="2">
    <source>
        <dbReference type="Proteomes" id="UP000825078"/>
    </source>
</evidence>
<evidence type="ECO:0000313" key="1">
    <source>
        <dbReference type="EMBL" id="BCV46149.1"/>
    </source>
</evidence>
<name>A0A5N5U0U4_9GAMM</name>
<dbReference type="AlphaFoldDB" id="A0A5N5U0U4"/>
<protein>
    <submittedName>
        <fullName evidence="1">N-acetyltransferase</fullName>
    </submittedName>
</protein>